<keyword evidence="3" id="KW-0413">Isomerase</keyword>
<accession>F3L1C7</accession>
<dbReference type="Pfam" id="PF00378">
    <property type="entry name" value="ECH_1"/>
    <property type="match status" value="1"/>
</dbReference>
<dbReference type="InterPro" id="IPR018376">
    <property type="entry name" value="Enoyl-CoA_hyd/isom_CS"/>
</dbReference>
<dbReference type="InterPro" id="IPR014748">
    <property type="entry name" value="Enoyl-CoA_hydra_C"/>
</dbReference>
<dbReference type="PANTHER" id="PTHR43802">
    <property type="entry name" value="ENOYL-COA HYDRATASE"/>
    <property type="match status" value="1"/>
</dbReference>
<keyword evidence="4" id="KW-1185">Reference proteome</keyword>
<dbReference type="Proteomes" id="UP000005615">
    <property type="component" value="Unassembled WGS sequence"/>
</dbReference>
<sequence>MSTVITKQLDDDILEVRLNRPERFNALSEELVGELTEVFKGLNRDRQNRVVILTGEGRGFCSGADLKSEDSQAGSIPGTEGMGELGYVYKFQEYIADMILAIHECDKPVIAAVNGAAVGGGLSMALACDIRIASEKSKYGAVYIKTGLSGCDVGSSYLLPRIVGLSAATELMLTGQVIGAEDAKALGLVSRIVAPDALIDEALVTARAIAQNSEYGVWMTRKGIRTNQDAPSLRHAMELENRQQVLGYFSGCMEEAMASFQEGRAPKWKKL</sequence>
<proteinExistence type="inferred from homology"/>
<dbReference type="STRING" id="2518989.IMCC3088_1221"/>
<evidence type="ECO:0000313" key="3">
    <source>
        <dbReference type="EMBL" id="EGG29875.1"/>
    </source>
</evidence>
<evidence type="ECO:0000256" key="2">
    <source>
        <dbReference type="RuleBase" id="RU003707"/>
    </source>
</evidence>
<comment type="similarity">
    <text evidence="1 2">Belongs to the enoyl-CoA hydratase/isomerase family.</text>
</comment>
<organism evidence="3 4">
    <name type="scientific">Aequoribacter fuscus</name>
    <dbReference type="NCBI Taxonomy" id="2518989"/>
    <lineage>
        <taxon>Bacteria</taxon>
        <taxon>Pseudomonadati</taxon>
        <taxon>Pseudomonadota</taxon>
        <taxon>Gammaproteobacteria</taxon>
        <taxon>Cellvibrionales</taxon>
        <taxon>Halieaceae</taxon>
        <taxon>Aequoribacter</taxon>
    </lineage>
</organism>
<reference evidence="3 4" key="1">
    <citation type="journal article" date="2011" name="J. Bacteriol.">
        <title>Genome sequence of strain IMCC3088, a proteorhodopsin-containing marine bacterium belonging to the OM60/NOR5 clade.</title>
        <authorList>
            <person name="Jang Y."/>
            <person name="Oh H.M."/>
            <person name="Kang I."/>
            <person name="Lee K."/>
            <person name="Yang S.J."/>
            <person name="Cho J.C."/>
        </authorList>
    </citation>
    <scope>NUCLEOTIDE SEQUENCE [LARGE SCALE GENOMIC DNA]</scope>
    <source>
        <strain evidence="3 4">IMCC3088</strain>
    </source>
</reference>
<dbReference type="AlphaFoldDB" id="F3L1C7"/>
<comment type="caution">
    <text evidence="3">The sequence shown here is derived from an EMBL/GenBank/DDBJ whole genome shotgun (WGS) entry which is preliminary data.</text>
</comment>
<dbReference type="eggNOG" id="COG1024">
    <property type="taxonomic scope" value="Bacteria"/>
</dbReference>
<evidence type="ECO:0000313" key="4">
    <source>
        <dbReference type="Proteomes" id="UP000005615"/>
    </source>
</evidence>
<dbReference type="Gene3D" id="1.10.12.10">
    <property type="entry name" value="Lyase 2-enoyl-coa Hydratase, Chain A, domain 2"/>
    <property type="match status" value="1"/>
</dbReference>
<dbReference type="Gene3D" id="3.90.226.10">
    <property type="entry name" value="2-enoyl-CoA Hydratase, Chain A, domain 1"/>
    <property type="match status" value="1"/>
</dbReference>
<protein>
    <submittedName>
        <fullName evidence="3">Enoyl-CoA hydratase/isomerase family protein</fullName>
    </submittedName>
</protein>
<dbReference type="CDD" id="cd06558">
    <property type="entry name" value="crotonase-like"/>
    <property type="match status" value="1"/>
</dbReference>
<dbReference type="RefSeq" id="WP_009575517.1">
    <property type="nucleotide sequence ID" value="NZ_AEIG01000028.1"/>
</dbReference>
<dbReference type="SUPFAM" id="SSF52096">
    <property type="entry name" value="ClpP/crotonase"/>
    <property type="match status" value="1"/>
</dbReference>
<name>F3L1C7_9GAMM</name>
<dbReference type="OrthoDB" id="9807606at2"/>
<evidence type="ECO:0000256" key="1">
    <source>
        <dbReference type="ARBA" id="ARBA00005254"/>
    </source>
</evidence>
<gene>
    <name evidence="3" type="ORF">IMCC3088_1221</name>
</gene>
<dbReference type="PROSITE" id="PS00166">
    <property type="entry name" value="ENOYL_COA_HYDRATASE"/>
    <property type="match status" value="1"/>
</dbReference>
<dbReference type="InterPro" id="IPR001753">
    <property type="entry name" value="Enoyl-CoA_hydra/iso"/>
</dbReference>
<dbReference type="GO" id="GO:0016853">
    <property type="term" value="F:isomerase activity"/>
    <property type="evidence" value="ECO:0007669"/>
    <property type="project" value="UniProtKB-KW"/>
</dbReference>
<dbReference type="PANTHER" id="PTHR43802:SF1">
    <property type="entry name" value="IP11341P-RELATED"/>
    <property type="match status" value="1"/>
</dbReference>
<dbReference type="InterPro" id="IPR029045">
    <property type="entry name" value="ClpP/crotonase-like_dom_sf"/>
</dbReference>
<dbReference type="EMBL" id="AEIG01000028">
    <property type="protein sequence ID" value="EGG29875.1"/>
    <property type="molecule type" value="Genomic_DNA"/>
</dbReference>